<gene>
    <name evidence="1" type="ORF">MRATA1EN1_LOCUS6422</name>
</gene>
<proteinExistence type="predicted"/>
<protein>
    <submittedName>
        <fullName evidence="1">Uncharacterized protein</fullName>
    </submittedName>
</protein>
<keyword evidence="2" id="KW-1185">Reference proteome</keyword>
<accession>A0ABN8Y903</accession>
<organism evidence="1 2">
    <name type="scientific">Rangifer tarandus platyrhynchus</name>
    <name type="common">Svalbard reindeer</name>
    <dbReference type="NCBI Taxonomy" id="3082113"/>
    <lineage>
        <taxon>Eukaryota</taxon>
        <taxon>Metazoa</taxon>
        <taxon>Chordata</taxon>
        <taxon>Craniata</taxon>
        <taxon>Vertebrata</taxon>
        <taxon>Euteleostomi</taxon>
        <taxon>Mammalia</taxon>
        <taxon>Eutheria</taxon>
        <taxon>Laurasiatheria</taxon>
        <taxon>Artiodactyla</taxon>
        <taxon>Ruminantia</taxon>
        <taxon>Pecora</taxon>
        <taxon>Cervidae</taxon>
        <taxon>Odocoileinae</taxon>
        <taxon>Rangifer</taxon>
    </lineage>
</organism>
<evidence type="ECO:0000313" key="1">
    <source>
        <dbReference type="EMBL" id="CAI9157460.1"/>
    </source>
</evidence>
<reference evidence="1" key="1">
    <citation type="submission" date="2023-04" db="EMBL/GenBank/DDBJ databases">
        <authorList>
            <consortium name="ELIXIR-Norway"/>
        </authorList>
    </citation>
    <scope>NUCLEOTIDE SEQUENCE [LARGE SCALE GENOMIC DNA]</scope>
</reference>
<evidence type="ECO:0000313" key="2">
    <source>
        <dbReference type="Proteomes" id="UP001176941"/>
    </source>
</evidence>
<sequence>MCVCVHVFAGSGQPRGLAWGPSQPLQASSKEGVTERVVPGRAGTVFVRTVFFFLGGMRCSCRPQSGAWPTGASAGGHTVPGAVCCTGLHPPRRAQAAEEGAEDASCHRCVLGSAVTIGLAGAGEGREHSCFGVGTLRGLAQA</sequence>
<dbReference type="Proteomes" id="UP001176941">
    <property type="component" value="Chromosome 15"/>
</dbReference>
<dbReference type="EMBL" id="OX459951">
    <property type="protein sequence ID" value="CAI9157460.1"/>
    <property type="molecule type" value="Genomic_DNA"/>
</dbReference>
<name>A0ABN8Y903_RANTA</name>